<dbReference type="Pfam" id="PF25917">
    <property type="entry name" value="BSH_RND"/>
    <property type="match status" value="1"/>
</dbReference>
<organism evidence="8 9">
    <name type="scientific">Maridesulfovibrio ferrireducens</name>
    <dbReference type="NCBI Taxonomy" id="246191"/>
    <lineage>
        <taxon>Bacteria</taxon>
        <taxon>Pseudomonadati</taxon>
        <taxon>Thermodesulfobacteriota</taxon>
        <taxon>Desulfovibrionia</taxon>
        <taxon>Desulfovibrionales</taxon>
        <taxon>Desulfovibrionaceae</taxon>
        <taxon>Maridesulfovibrio</taxon>
    </lineage>
</organism>
<dbReference type="Pfam" id="PF25967">
    <property type="entry name" value="RND-MFP_C"/>
    <property type="match status" value="1"/>
</dbReference>
<feature type="chain" id="PRO_5011438463" evidence="3">
    <location>
        <begin position="33"/>
        <end position="393"/>
    </location>
</feature>
<evidence type="ECO:0000259" key="6">
    <source>
        <dbReference type="Pfam" id="PF25944"/>
    </source>
</evidence>
<feature type="domain" description="Multidrug resistance protein MdtA-like barrel-sandwich hybrid" evidence="5">
    <location>
        <begin position="75"/>
        <end position="208"/>
    </location>
</feature>
<dbReference type="NCBIfam" id="TIGR01730">
    <property type="entry name" value="RND_mfp"/>
    <property type="match status" value="1"/>
</dbReference>
<dbReference type="PANTHER" id="PTHR30158">
    <property type="entry name" value="ACRA/E-RELATED COMPONENT OF DRUG EFFLUX TRANSPORTER"/>
    <property type="match status" value="1"/>
</dbReference>
<feature type="domain" description="Multidrug resistance protein MdtA-like C-terminal permuted SH3" evidence="7">
    <location>
        <begin position="314"/>
        <end position="374"/>
    </location>
</feature>
<keyword evidence="3" id="KW-0732">Signal</keyword>
<accession>A0A1G9KNB7</accession>
<dbReference type="GO" id="GO:0030313">
    <property type="term" value="C:cell envelope"/>
    <property type="evidence" value="ECO:0007669"/>
    <property type="project" value="UniProtKB-SubCell"/>
</dbReference>
<dbReference type="InterPro" id="IPR058627">
    <property type="entry name" value="MdtA-like_C"/>
</dbReference>
<dbReference type="InterPro" id="IPR006143">
    <property type="entry name" value="RND_pump_MFP"/>
</dbReference>
<dbReference type="EMBL" id="FNGA01000005">
    <property type="protein sequence ID" value="SDL51004.1"/>
    <property type="molecule type" value="Genomic_DNA"/>
</dbReference>
<reference evidence="9" key="1">
    <citation type="submission" date="2016-10" db="EMBL/GenBank/DDBJ databases">
        <authorList>
            <person name="Varghese N."/>
            <person name="Submissions S."/>
        </authorList>
    </citation>
    <scope>NUCLEOTIDE SEQUENCE [LARGE SCALE GENOMIC DNA]</scope>
    <source>
        <strain evidence="9">DSM 16995</strain>
    </source>
</reference>
<feature type="domain" description="Multidrug resistance protein MdtA-like alpha-helical hairpin" evidence="4">
    <location>
        <begin position="114"/>
        <end position="184"/>
    </location>
</feature>
<evidence type="ECO:0000256" key="1">
    <source>
        <dbReference type="ARBA" id="ARBA00004196"/>
    </source>
</evidence>
<feature type="domain" description="Multidrug resistance protein MdtA-like beta-barrel" evidence="6">
    <location>
        <begin position="220"/>
        <end position="305"/>
    </location>
</feature>
<dbReference type="Gene3D" id="2.40.50.100">
    <property type="match status" value="1"/>
</dbReference>
<evidence type="ECO:0000313" key="8">
    <source>
        <dbReference type="EMBL" id="SDL51004.1"/>
    </source>
</evidence>
<dbReference type="GO" id="GO:0022857">
    <property type="term" value="F:transmembrane transporter activity"/>
    <property type="evidence" value="ECO:0007669"/>
    <property type="project" value="InterPro"/>
</dbReference>
<dbReference type="Pfam" id="PF25944">
    <property type="entry name" value="Beta-barrel_RND"/>
    <property type="match status" value="1"/>
</dbReference>
<dbReference type="Pfam" id="PF25876">
    <property type="entry name" value="HH_MFP_RND"/>
    <property type="match status" value="1"/>
</dbReference>
<comment type="subcellular location">
    <subcellularLocation>
        <location evidence="1">Cell envelope</location>
    </subcellularLocation>
</comment>
<dbReference type="STRING" id="246191.SAMN05660337_3150"/>
<comment type="similarity">
    <text evidence="2">Belongs to the membrane fusion protein (MFP) (TC 8.A.1) family.</text>
</comment>
<feature type="signal peptide" evidence="3">
    <location>
        <begin position="1"/>
        <end position="32"/>
    </location>
</feature>
<name>A0A1G9KNB7_9BACT</name>
<dbReference type="InterPro" id="IPR058625">
    <property type="entry name" value="MdtA-like_BSH"/>
</dbReference>
<keyword evidence="9" id="KW-1185">Reference proteome</keyword>
<dbReference type="InterPro" id="IPR058624">
    <property type="entry name" value="MdtA-like_HH"/>
</dbReference>
<dbReference type="Gene3D" id="1.10.287.470">
    <property type="entry name" value="Helix hairpin bin"/>
    <property type="match status" value="1"/>
</dbReference>
<dbReference type="GO" id="GO:0005886">
    <property type="term" value="C:plasma membrane"/>
    <property type="evidence" value="ECO:0007669"/>
    <property type="project" value="TreeGrafter"/>
</dbReference>
<evidence type="ECO:0000256" key="2">
    <source>
        <dbReference type="ARBA" id="ARBA00009477"/>
    </source>
</evidence>
<dbReference type="Gene3D" id="2.40.420.20">
    <property type="match status" value="1"/>
</dbReference>
<dbReference type="GO" id="GO:0046677">
    <property type="term" value="P:response to antibiotic"/>
    <property type="evidence" value="ECO:0007669"/>
    <property type="project" value="TreeGrafter"/>
</dbReference>
<dbReference type="InterPro" id="IPR058626">
    <property type="entry name" value="MdtA-like_b-barrel"/>
</dbReference>
<evidence type="ECO:0000256" key="3">
    <source>
        <dbReference type="SAM" id="SignalP"/>
    </source>
</evidence>
<proteinExistence type="inferred from homology"/>
<evidence type="ECO:0000259" key="7">
    <source>
        <dbReference type="Pfam" id="PF25967"/>
    </source>
</evidence>
<dbReference type="Gene3D" id="2.40.30.170">
    <property type="match status" value="1"/>
</dbReference>
<sequence>MNFKFRKTVEVKKLPCRRFVLFFMFVSLAFVAGCFGDEDEKAAEQQAVPVKVYKVTEQSFPVKGEYVAQIEAKKTVEIRSRVEGYLKARHFDEGQIVTKGQLLFVIDPRPYEETLKQAEAELARSVATLNKANTDYKRFKTLFDQGAVSRDEFDTRVTDKQVLEAQLNNAKSSVKQASLNVDFTSIYAPMEGIIGKTQVNLGALVAKESSLLATVSAVDPVYVNFSIPEKEYLFAIKEIEEKRNQDLPARSKTLRIILADGKFYDHNGTFSMADRAVDPSTGTLSLRAVFPNPEKMLRDGQYAKIVALLKEFQNALVVPARAILDVQGRKSILTVSSNGTVVENAVTIDYSNDQSAVIGKGIKDGDLIIADGVNKIRPGTLVAPEIVTPKNTK</sequence>
<dbReference type="RefSeq" id="WP_244512309.1">
    <property type="nucleotide sequence ID" value="NZ_FNGA01000005.1"/>
</dbReference>
<dbReference type="Proteomes" id="UP000199053">
    <property type="component" value="Unassembled WGS sequence"/>
</dbReference>
<evidence type="ECO:0000259" key="5">
    <source>
        <dbReference type="Pfam" id="PF25917"/>
    </source>
</evidence>
<protein>
    <submittedName>
        <fullName evidence="8">Membrane fusion protein, multidrug efflux system</fullName>
    </submittedName>
</protein>
<dbReference type="PROSITE" id="PS51257">
    <property type="entry name" value="PROKAR_LIPOPROTEIN"/>
    <property type="match status" value="1"/>
</dbReference>
<evidence type="ECO:0000313" key="9">
    <source>
        <dbReference type="Proteomes" id="UP000199053"/>
    </source>
</evidence>
<dbReference type="SUPFAM" id="SSF111369">
    <property type="entry name" value="HlyD-like secretion proteins"/>
    <property type="match status" value="1"/>
</dbReference>
<evidence type="ECO:0000259" key="4">
    <source>
        <dbReference type="Pfam" id="PF25876"/>
    </source>
</evidence>
<gene>
    <name evidence="8" type="ORF">SAMN05660337_3150</name>
</gene>
<dbReference type="AlphaFoldDB" id="A0A1G9KNB7"/>